<feature type="transmembrane region" description="Helical" evidence="2">
    <location>
        <begin position="103"/>
        <end position="122"/>
    </location>
</feature>
<evidence type="ECO:0000256" key="2">
    <source>
        <dbReference type="SAM" id="Phobius"/>
    </source>
</evidence>
<feature type="compositionally biased region" description="Polar residues" evidence="1">
    <location>
        <begin position="1"/>
        <end position="11"/>
    </location>
</feature>
<proteinExistence type="predicted"/>
<keyword evidence="2" id="KW-1133">Transmembrane helix</keyword>
<dbReference type="PROSITE" id="PS50234">
    <property type="entry name" value="VWFA"/>
    <property type="match status" value="1"/>
</dbReference>
<dbReference type="Gene3D" id="3.40.50.410">
    <property type="entry name" value="von Willebrand factor, type A domain"/>
    <property type="match status" value="1"/>
</dbReference>
<keyword evidence="5" id="KW-1185">Reference proteome</keyword>
<organism evidence="4 5">
    <name type="scientific">Glycomyces paridis</name>
    <dbReference type="NCBI Taxonomy" id="2126555"/>
    <lineage>
        <taxon>Bacteria</taxon>
        <taxon>Bacillati</taxon>
        <taxon>Actinomycetota</taxon>
        <taxon>Actinomycetes</taxon>
        <taxon>Glycomycetales</taxon>
        <taxon>Glycomycetaceae</taxon>
        <taxon>Glycomyces</taxon>
    </lineage>
</organism>
<name>A0A4S8P0R8_9ACTN</name>
<evidence type="ECO:0000256" key="1">
    <source>
        <dbReference type="SAM" id="MobiDB-lite"/>
    </source>
</evidence>
<protein>
    <submittedName>
        <fullName evidence="4">VWA domain-containing protein</fullName>
    </submittedName>
</protein>
<reference evidence="4 5" key="1">
    <citation type="journal article" date="2018" name="Int. J. Syst. Evol. Microbiol.">
        <title>Glycomyces paridis sp. nov., isolated from the medicinal plant Paris polyphylla.</title>
        <authorList>
            <person name="Fang X.M."/>
            <person name="Bai J.L."/>
            <person name="Su J."/>
            <person name="Zhao L.L."/>
            <person name="Liu H.Y."/>
            <person name="Ma B.P."/>
            <person name="Zhang Y.Q."/>
            <person name="Yu L.Y."/>
        </authorList>
    </citation>
    <scope>NUCLEOTIDE SEQUENCE [LARGE SCALE GENOMIC DNA]</scope>
    <source>
        <strain evidence="4 5">CPCC 204357</strain>
    </source>
</reference>
<comment type="caution">
    <text evidence="4">The sequence shown here is derived from an EMBL/GenBank/DDBJ whole genome shotgun (WGS) entry which is preliminary data.</text>
</comment>
<accession>A0A4S8P0R8</accession>
<sequence length="684" mass="71735">MPDDVNGQNENDAAVGGEDVSGAAGGQSKSGMDEADVTRVVGAALRRLAPAITGIGVLLLCLELLIDAAAQPWRTVLIVVGILLAAGSWLVDLLRGGGGRRRSMLAVLVGVSVFFLVLGYVLRPIATRLNERLLVDCDDPVELSVLLPVDGSAGFQEAIAAFNDRYTDDHRCRKANVTAYSASWPEVERAMGLGWEPVAEGAEGDFQPLRDVGIRPHLWIAESQTQVDLAAAALDGSEVKYEVFAPDDAEPVGVTPLVLAVPDTVLDGGFNEGEPVAKRSLPELVTELGDVYGTPVLRSDPAVTHSGLLFLRALYGQDADPGGEGARLENRLADAAAATGIALSPSDTELLCDLVTAQGPNPTAAVLTTEAALARYNTGNSLGDECALTDSPRSGLVPVYGTGLGALDYQAVSLDWKDDAWAGRRAAVADDLRTWLAGEDSRWSPTDMGVRDGRYEGGGLAGDVGFEKSFPAEADPISAGEFRDLREVYGENRVPTDVLLAIDRSATMDEAGGGGESRFELAAEGAAAALGYLGAEDRVGLWTFPADGADSHVEVLAMSADPGDDAADGLFDTAVSHGVDLHQTVVDGIAELESAHEGNRLSAMVVLTDGADLDTSATTVAEVHERLADSQVSLYLIAVGEASCRSATFDELAGDARVTCLEAEEEQITMTFDNLFNQLWGGRG</sequence>
<keyword evidence="2" id="KW-0812">Transmembrane</keyword>
<gene>
    <name evidence="4" type="ORF">E9998_22625</name>
</gene>
<dbReference type="AlphaFoldDB" id="A0A4S8P0R8"/>
<keyword evidence="2" id="KW-0472">Membrane</keyword>
<feature type="region of interest" description="Disordered" evidence="1">
    <location>
        <begin position="1"/>
        <end position="31"/>
    </location>
</feature>
<dbReference type="RefSeq" id="WP_136531966.1">
    <property type="nucleotide sequence ID" value="NZ_STGX01000021.1"/>
</dbReference>
<evidence type="ECO:0000313" key="5">
    <source>
        <dbReference type="Proteomes" id="UP000305792"/>
    </source>
</evidence>
<dbReference type="Proteomes" id="UP000305792">
    <property type="component" value="Unassembled WGS sequence"/>
</dbReference>
<dbReference type="Pfam" id="PF00092">
    <property type="entry name" value="VWA"/>
    <property type="match status" value="1"/>
</dbReference>
<dbReference type="SMART" id="SM00327">
    <property type="entry name" value="VWA"/>
    <property type="match status" value="1"/>
</dbReference>
<feature type="domain" description="VWFA" evidence="3">
    <location>
        <begin position="497"/>
        <end position="679"/>
    </location>
</feature>
<feature type="transmembrane region" description="Helical" evidence="2">
    <location>
        <begin position="72"/>
        <end position="91"/>
    </location>
</feature>
<dbReference type="SUPFAM" id="SSF53300">
    <property type="entry name" value="vWA-like"/>
    <property type="match status" value="1"/>
</dbReference>
<dbReference type="InterPro" id="IPR002035">
    <property type="entry name" value="VWF_A"/>
</dbReference>
<feature type="transmembrane region" description="Helical" evidence="2">
    <location>
        <begin position="48"/>
        <end position="66"/>
    </location>
</feature>
<evidence type="ECO:0000259" key="3">
    <source>
        <dbReference type="PROSITE" id="PS50234"/>
    </source>
</evidence>
<evidence type="ECO:0000313" key="4">
    <source>
        <dbReference type="EMBL" id="THV23593.1"/>
    </source>
</evidence>
<dbReference type="EMBL" id="STGX01000021">
    <property type="protein sequence ID" value="THV23593.1"/>
    <property type="molecule type" value="Genomic_DNA"/>
</dbReference>
<dbReference type="InterPro" id="IPR036465">
    <property type="entry name" value="vWFA_dom_sf"/>
</dbReference>
<dbReference type="OrthoDB" id="491589at2"/>